<feature type="transmembrane region" description="Helical" evidence="1">
    <location>
        <begin position="65"/>
        <end position="85"/>
    </location>
</feature>
<feature type="transmembrane region" description="Helical" evidence="1">
    <location>
        <begin position="420"/>
        <end position="437"/>
    </location>
</feature>
<gene>
    <name evidence="2" type="ORF">SAMN05216184_107120</name>
</gene>
<feature type="transmembrane region" description="Helical" evidence="1">
    <location>
        <begin position="249"/>
        <end position="268"/>
    </location>
</feature>
<keyword evidence="1" id="KW-1133">Transmembrane helix</keyword>
<keyword evidence="1" id="KW-0812">Transmembrane</keyword>
<evidence type="ECO:0000256" key="1">
    <source>
        <dbReference type="SAM" id="Phobius"/>
    </source>
</evidence>
<accession>A0A2Y9BYV2</accession>
<feature type="transmembrane region" description="Helical" evidence="1">
    <location>
        <begin position="457"/>
        <end position="480"/>
    </location>
</feature>
<dbReference type="EMBL" id="UETB01000007">
    <property type="protein sequence ID" value="SSA43222.1"/>
    <property type="molecule type" value="Genomic_DNA"/>
</dbReference>
<organism evidence="2 3">
    <name type="scientific">Georgenia satyanarayanai</name>
    <dbReference type="NCBI Taxonomy" id="860221"/>
    <lineage>
        <taxon>Bacteria</taxon>
        <taxon>Bacillati</taxon>
        <taxon>Actinomycetota</taxon>
        <taxon>Actinomycetes</taxon>
        <taxon>Micrococcales</taxon>
        <taxon>Bogoriellaceae</taxon>
        <taxon>Georgenia</taxon>
    </lineage>
</organism>
<feature type="transmembrane region" description="Helical" evidence="1">
    <location>
        <begin position="35"/>
        <end position="59"/>
    </location>
</feature>
<dbReference type="OrthoDB" id="3169698at2"/>
<reference evidence="2 3" key="1">
    <citation type="submission" date="2016-10" db="EMBL/GenBank/DDBJ databases">
        <authorList>
            <person name="Cai Z."/>
        </authorList>
    </citation>
    <scope>NUCLEOTIDE SEQUENCE [LARGE SCALE GENOMIC DNA]</scope>
    <source>
        <strain evidence="2 3">CGMCC 1.10826</strain>
    </source>
</reference>
<feature type="transmembrane region" description="Helical" evidence="1">
    <location>
        <begin position="106"/>
        <end position="127"/>
    </location>
</feature>
<feature type="transmembrane region" description="Helical" evidence="1">
    <location>
        <begin position="395"/>
        <end position="413"/>
    </location>
</feature>
<dbReference type="AlphaFoldDB" id="A0A2Y9BYV2"/>
<feature type="transmembrane region" description="Helical" evidence="1">
    <location>
        <begin position="305"/>
        <end position="325"/>
    </location>
</feature>
<evidence type="ECO:0008006" key="4">
    <source>
        <dbReference type="Google" id="ProtNLM"/>
    </source>
</evidence>
<name>A0A2Y9BYV2_9MICO</name>
<proteinExistence type="predicted"/>
<dbReference type="RefSeq" id="WP_110852702.1">
    <property type="nucleotide sequence ID" value="NZ_QKLZ01000007.1"/>
</dbReference>
<feature type="transmembrane region" description="Helical" evidence="1">
    <location>
        <begin position="194"/>
        <end position="213"/>
    </location>
</feature>
<dbReference type="Pfam" id="PF20176">
    <property type="entry name" value="DUF6541"/>
    <property type="match status" value="1"/>
</dbReference>
<feature type="transmembrane region" description="Helical" evidence="1">
    <location>
        <begin position="6"/>
        <end position="28"/>
    </location>
</feature>
<dbReference type="Proteomes" id="UP000250222">
    <property type="component" value="Unassembled WGS sequence"/>
</dbReference>
<feature type="transmembrane region" description="Helical" evidence="1">
    <location>
        <begin position="225"/>
        <end position="243"/>
    </location>
</feature>
<feature type="transmembrane region" description="Helical" evidence="1">
    <location>
        <begin position="492"/>
        <end position="511"/>
    </location>
</feature>
<feature type="transmembrane region" description="Helical" evidence="1">
    <location>
        <begin position="337"/>
        <end position="357"/>
    </location>
</feature>
<evidence type="ECO:0000313" key="2">
    <source>
        <dbReference type="EMBL" id="SSA43222.1"/>
    </source>
</evidence>
<keyword evidence="1" id="KW-0472">Membrane</keyword>
<dbReference type="InterPro" id="IPR046671">
    <property type="entry name" value="DUF6541"/>
</dbReference>
<keyword evidence="3" id="KW-1185">Reference proteome</keyword>
<protein>
    <recommendedName>
        <fullName evidence="4">4-amino-4-deoxy-L-arabinose transferase</fullName>
    </recommendedName>
</protein>
<evidence type="ECO:0000313" key="3">
    <source>
        <dbReference type="Proteomes" id="UP000250222"/>
    </source>
</evidence>
<sequence length="658" mass="66283">MSWWALVPDALALALLAVVPGALALRLLGVRGLAALAGAPPVTVAALGVLSVLLAPLGVAWRLPAVLACLALLLAVLGALTWLVSRRRATTPDGGAWRPGPLGTRRALAVAAGTTAATVLLAVPFVATLPAPDAPLQQWDAVFHLGALVTVRETGVVTPLGGLAPLYGDGTLAPYYPTGWHALLALAPGASVPAVTNAGVLVLGTGVWVLGLAGLAREVFHRRTLPAVLAPLLAAGFVAYPVVQLTVLAQLANGLSTALLPGAVLLVLRAVRAVRARAGAPAVAGTLVAAAAGVGGVVVAHASGLFSLALVAGPLVVGALGGWALRLVRAGHRAAGGGVLAALAAAVVAVPVVLANLDALSSVVGFERASGRSHLAALREVLLDQTLAYSYPGDGSGHLAVMAATVVGAVLLVLHRRHRWLTAALVLPVALAVLAAGPADHPLRWLAAFWYTQAGRIAPVAVVPAVLLAAYAFTTAVDAVRRRVPARTAGHLALAAVLVVVIGTAVARLPLQARVVASAYVPGELAWGTMATAQELAMMRELDLPAGAVVVGDPFNGSALLPAVAGVDVVFPQLGASGMSPAQRVLQEGLAAIHEDPAVCAALADVGATHLYQDTATGQDGAKVDDRTAAMRDVNVSEGFTEVAQAGTAAVYRIDACR</sequence>
<feature type="transmembrane region" description="Helical" evidence="1">
    <location>
        <begin position="280"/>
        <end position="299"/>
    </location>
</feature>